<keyword evidence="4 7" id="KW-0812">Transmembrane</keyword>
<reference evidence="9 10" key="1">
    <citation type="submission" date="2024-11" db="EMBL/GenBank/DDBJ databases">
        <title>Chromosome-level genome assembly of Eucalyptus globulus Labill. provides insights into its genome evolution.</title>
        <authorList>
            <person name="Li X."/>
        </authorList>
    </citation>
    <scope>NUCLEOTIDE SEQUENCE [LARGE SCALE GENOMIC DNA]</scope>
    <source>
        <strain evidence="9">CL2024</strain>
        <tissue evidence="9">Fresh tender leaves</tissue>
    </source>
</reference>
<evidence type="ECO:0000256" key="1">
    <source>
        <dbReference type="ARBA" id="ARBA00002501"/>
    </source>
</evidence>
<protein>
    <recommendedName>
        <fullName evidence="7">PRA1 family protein</fullName>
    </recommendedName>
</protein>
<name>A0ABD3LG77_EUCGL</name>
<sequence>MTTYGTIPSASSPLPSSNLEFISHAKARIRTGLATRRPWKEMFRLSAMAPPDGLGASVGRIQTNVAVFRMNYAVIVLTILFLSLLWHPVSLIAFMVMMILWLFLYFLRDQPLILFGRDIDDRVVMTTLFVCTILALSFTHATDNIIVALFIGVMVIVVHGALRGTDDLLVDDDRQAAGSGGGDALNPQFRDPMYSLS</sequence>
<evidence type="ECO:0000256" key="6">
    <source>
        <dbReference type="ARBA" id="ARBA00023136"/>
    </source>
</evidence>
<dbReference type="GO" id="GO:0016192">
    <property type="term" value="P:vesicle-mediated transport"/>
    <property type="evidence" value="ECO:0007669"/>
    <property type="project" value="UniProtKB-ARBA"/>
</dbReference>
<evidence type="ECO:0000313" key="9">
    <source>
        <dbReference type="EMBL" id="KAL3747300.1"/>
    </source>
</evidence>
<dbReference type="AlphaFoldDB" id="A0ABD3LG77"/>
<evidence type="ECO:0000256" key="7">
    <source>
        <dbReference type="RuleBase" id="RU363107"/>
    </source>
</evidence>
<keyword evidence="10" id="KW-1185">Reference proteome</keyword>
<evidence type="ECO:0000256" key="8">
    <source>
        <dbReference type="SAM" id="MobiDB-lite"/>
    </source>
</evidence>
<feature type="region of interest" description="Disordered" evidence="8">
    <location>
        <begin position="177"/>
        <end position="197"/>
    </location>
</feature>
<feature type="transmembrane region" description="Helical" evidence="7">
    <location>
        <begin position="66"/>
        <end position="85"/>
    </location>
</feature>
<evidence type="ECO:0000256" key="5">
    <source>
        <dbReference type="ARBA" id="ARBA00022989"/>
    </source>
</evidence>
<comment type="function">
    <text evidence="1 7">May be involved in both secretory and endocytic intracellular trafficking in the endosomal/prevacuolar compartments.</text>
</comment>
<keyword evidence="6 7" id="KW-0472">Membrane</keyword>
<dbReference type="GO" id="GO:0005783">
    <property type="term" value="C:endoplasmic reticulum"/>
    <property type="evidence" value="ECO:0007669"/>
    <property type="project" value="UniProtKB-ARBA"/>
</dbReference>
<organism evidence="9 10">
    <name type="scientific">Eucalyptus globulus</name>
    <name type="common">Tasmanian blue gum</name>
    <dbReference type="NCBI Taxonomy" id="34317"/>
    <lineage>
        <taxon>Eukaryota</taxon>
        <taxon>Viridiplantae</taxon>
        <taxon>Streptophyta</taxon>
        <taxon>Embryophyta</taxon>
        <taxon>Tracheophyta</taxon>
        <taxon>Spermatophyta</taxon>
        <taxon>Magnoliopsida</taxon>
        <taxon>eudicotyledons</taxon>
        <taxon>Gunneridae</taxon>
        <taxon>Pentapetalae</taxon>
        <taxon>rosids</taxon>
        <taxon>malvids</taxon>
        <taxon>Myrtales</taxon>
        <taxon>Myrtaceae</taxon>
        <taxon>Myrtoideae</taxon>
        <taxon>Eucalypteae</taxon>
        <taxon>Eucalyptus</taxon>
    </lineage>
</organism>
<feature type="transmembrane region" description="Helical" evidence="7">
    <location>
        <begin position="145"/>
        <end position="162"/>
    </location>
</feature>
<comment type="caution">
    <text evidence="9">The sequence shown here is derived from an EMBL/GenBank/DDBJ whole genome shotgun (WGS) entry which is preliminary data.</text>
</comment>
<gene>
    <name evidence="9" type="ORF">ACJRO7_016132</name>
</gene>
<evidence type="ECO:0000256" key="4">
    <source>
        <dbReference type="ARBA" id="ARBA00022692"/>
    </source>
</evidence>
<accession>A0ABD3LG77</accession>
<proteinExistence type="inferred from homology"/>
<evidence type="ECO:0000256" key="3">
    <source>
        <dbReference type="ARBA" id="ARBA00006483"/>
    </source>
</evidence>
<dbReference type="GO" id="GO:0016020">
    <property type="term" value="C:membrane"/>
    <property type="evidence" value="ECO:0007669"/>
    <property type="project" value="UniProtKB-SubCell"/>
</dbReference>
<feature type="transmembrane region" description="Helical" evidence="7">
    <location>
        <begin position="119"/>
        <end position="139"/>
    </location>
</feature>
<dbReference type="Pfam" id="PF03208">
    <property type="entry name" value="PRA1"/>
    <property type="match status" value="1"/>
</dbReference>
<comment type="similarity">
    <text evidence="3 7">Belongs to the PRA1 family.</text>
</comment>
<dbReference type="PANTHER" id="PTHR19317:SF2">
    <property type="entry name" value="PRA1 FAMILY PROTEIN F2"/>
    <property type="match status" value="1"/>
</dbReference>
<keyword evidence="7" id="KW-0813">Transport</keyword>
<comment type="subcellular location">
    <subcellularLocation>
        <location evidence="2">Endomembrane system</location>
        <topology evidence="2">Multi-pass membrane protein</topology>
    </subcellularLocation>
    <subcellularLocation>
        <location evidence="7">Membrane</location>
        <topology evidence="7">Multi-pass membrane protein</topology>
    </subcellularLocation>
</comment>
<evidence type="ECO:0000313" key="10">
    <source>
        <dbReference type="Proteomes" id="UP001634007"/>
    </source>
</evidence>
<evidence type="ECO:0000256" key="2">
    <source>
        <dbReference type="ARBA" id="ARBA00004127"/>
    </source>
</evidence>
<keyword evidence="5 7" id="KW-1133">Transmembrane helix</keyword>
<dbReference type="Proteomes" id="UP001634007">
    <property type="component" value="Unassembled WGS sequence"/>
</dbReference>
<dbReference type="EMBL" id="JBJKBG010000003">
    <property type="protein sequence ID" value="KAL3747300.1"/>
    <property type="molecule type" value="Genomic_DNA"/>
</dbReference>
<dbReference type="PANTHER" id="PTHR19317">
    <property type="entry name" value="PRENYLATED RAB ACCEPTOR 1-RELATED"/>
    <property type="match status" value="1"/>
</dbReference>
<dbReference type="InterPro" id="IPR004895">
    <property type="entry name" value="Prenylated_rab_accept_PRA1"/>
</dbReference>